<dbReference type="EMBL" id="HG992338">
    <property type="protein sequence ID" value="CAE6798837.1"/>
    <property type="molecule type" value="Genomic_DNA"/>
</dbReference>
<dbReference type="Proteomes" id="UP000835243">
    <property type="component" value="Chromosome"/>
</dbReference>
<organism evidence="1">
    <name type="scientific">Xanthomonas arboricola pv. corylina</name>
    <dbReference type="NCBI Taxonomy" id="487821"/>
    <lineage>
        <taxon>Bacteria</taxon>
        <taxon>Pseudomonadati</taxon>
        <taxon>Pseudomonadota</taxon>
        <taxon>Gammaproteobacteria</taxon>
        <taxon>Lysobacterales</taxon>
        <taxon>Lysobacteraceae</taxon>
        <taxon>Xanthomonas</taxon>
    </lineage>
</organism>
<evidence type="ECO:0000313" key="3">
    <source>
        <dbReference type="Proteomes" id="UP000835287"/>
    </source>
</evidence>
<dbReference type="InterPro" id="IPR013433">
    <property type="entry name" value="PHA_gran_rgn"/>
</dbReference>
<dbReference type="AlphaFoldDB" id="A0A8D6YD80"/>
<evidence type="ECO:0000313" key="2">
    <source>
        <dbReference type="EMBL" id="CAE6798817.1"/>
    </source>
</evidence>
<evidence type="ECO:0000313" key="1">
    <source>
        <dbReference type="EMBL" id="CAE6769240.1"/>
    </source>
</evidence>
<dbReference type="EMBL" id="HG992341">
    <property type="protein sequence ID" value="CAE6769217.1"/>
    <property type="molecule type" value="Genomic_DNA"/>
</dbReference>
<dbReference type="Proteomes" id="UP000835287">
    <property type="component" value="Chromosome"/>
</dbReference>
<dbReference type="EMBL" id="HG992338">
    <property type="protein sequence ID" value="CAE6798817.1"/>
    <property type="molecule type" value="Genomic_DNA"/>
</dbReference>
<gene>
    <name evidence="1" type="ORF">CFBP1159_21200</name>
    <name evidence="2" type="ORF">XAC301_28310</name>
</gene>
<dbReference type="NCBIfam" id="TIGR02610">
    <property type="entry name" value="PHA_gran_rgn"/>
    <property type="match status" value="1"/>
</dbReference>
<name>A0A8D6YD80_9XANT</name>
<accession>A0A8D6YD80</accession>
<sequence>MRTMHASFVFPMEPMSSIDIRHDHALSPAQARAAIDAAARKLTDRYGVASHWEGDTLRIARAGVDGAIALLPQQVHVTAELGFLLSAMQPMVESEIRRLLAEKLV</sequence>
<proteinExistence type="predicted"/>
<reference evidence="1 3" key="1">
    <citation type="submission" date="2021-02" db="EMBL/GenBank/DDBJ databases">
        <authorList>
            <person name="Pothier F. J."/>
        </authorList>
    </citation>
    <scope>NUCLEOTIDE SEQUENCE</scope>
    <source>
        <strain evidence="2 3">301</strain>
        <strain evidence="1">CFBP 1159</strain>
    </source>
</reference>
<dbReference type="Pfam" id="PF09650">
    <property type="entry name" value="PHA_gran_rgn"/>
    <property type="match status" value="1"/>
</dbReference>
<protein>
    <recommendedName>
        <fullName evidence="4">Polyhydroxyalkanoic acid synthase</fullName>
    </recommendedName>
</protein>
<dbReference type="EMBL" id="HG992341">
    <property type="protein sequence ID" value="CAE6769240.1"/>
    <property type="molecule type" value="Genomic_DNA"/>
</dbReference>
<evidence type="ECO:0008006" key="4">
    <source>
        <dbReference type="Google" id="ProtNLM"/>
    </source>
</evidence>
<keyword evidence="3" id="KW-1185">Reference proteome</keyword>